<dbReference type="KEGG" id="sgbi:P3F81_02835"/>
<comment type="cofactor">
    <cofactor evidence="3">
        <name>Ca(2+)</name>
        <dbReference type="ChEBI" id="CHEBI:29108"/>
    </cofactor>
    <text evidence="3">Binds 1 Ca(2+) ion per subunit.</text>
</comment>
<dbReference type="InterPro" id="IPR009078">
    <property type="entry name" value="Ferritin-like_SF"/>
</dbReference>
<dbReference type="RefSeq" id="WP_147667547.1">
    <property type="nucleotide sequence ID" value="NZ_CP120678.1"/>
</dbReference>
<dbReference type="Proteomes" id="UP001243623">
    <property type="component" value="Chromosome"/>
</dbReference>
<comment type="cofactor">
    <cofactor evidence="2">
        <name>Mn(2+)</name>
        <dbReference type="ChEBI" id="CHEBI:29035"/>
    </cofactor>
    <text evidence="2">Binds 2 manganese ions per subunit.</text>
</comment>
<feature type="binding site" evidence="2">
    <location>
        <position position="38"/>
    </location>
    <ligand>
        <name>Mn(2+)</name>
        <dbReference type="ChEBI" id="CHEBI:29035"/>
        <label>1</label>
    </ligand>
</feature>
<protein>
    <submittedName>
        <fullName evidence="4">Manganese catalase family protein</fullName>
    </submittedName>
</protein>
<organism evidence="4 5">
    <name type="scientific">Selenobaculum gibii</name>
    <dbReference type="NCBI Taxonomy" id="3054208"/>
    <lineage>
        <taxon>Bacteria</taxon>
        <taxon>Bacillati</taxon>
        <taxon>Bacillota</taxon>
        <taxon>Negativicutes</taxon>
        <taxon>Selenomonadales</taxon>
        <taxon>Selenomonadaceae</taxon>
        <taxon>Selenobaculum</taxon>
    </lineage>
</organism>
<dbReference type="SUPFAM" id="SSF47240">
    <property type="entry name" value="Ferritin-like"/>
    <property type="match status" value="1"/>
</dbReference>
<evidence type="ECO:0000313" key="5">
    <source>
        <dbReference type="Proteomes" id="UP001243623"/>
    </source>
</evidence>
<dbReference type="AlphaFoldDB" id="A0A9Y2ET87"/>
<feature type="binding site" evidence="2">
    <location>
        <position position="70"/>
    </location>
    <ligand>
        <name>Mn(2+)</name>
        <dbReference type="ChEBI" id="CHEBI:29035"/>
        <label>1</label>
    </ligand>
</feature>
<comment type="similarity">
    <text evidence="1">Belongs to the manganese catalase family.</text>
</comment>
<accession>A0A9Y2ET87</accession>
<name>A0A9Y2ET87_9FIRM</name>
<proteinExistence type="inferred from homology"/>
<keyword evidence="2" id="KW-0479">Metal-binding</keyword>
<feature type="binding site" evidence="2">
    <location>
        <position position="73"/>
    </location>
    <ligand>
        <name>Mn(2+)</name>
        <dbReference type="ChEBI" id="CHEBI:29035"/>
        <label>1</label>
    </ligand>
</feature>
<sequence length="127" mass="14821">MKHNECELNIPYPPIEVEEKNFRYAQLLLEDYAGPNGELTALTQYFYQYLITQNQYSDFADQMECISIVEMKHMEILGKLIVLLGGNLFYGTYDCGKYTFWSGYNISTTENIRNFLMENIEGEKLAI</sequence>
<evidence type="ECO:0000256" key="3">
    <source>
        <dbReference type="PIRSR" id="PIRSR607760-2"/>
    </source>
</evidence>
<dbReference type="Pfam" id="PF05067">
    <property type="entry name" value="Mn_catalase"/>
    <property type="match status" value="1"/>
</dbReference>
<evidence type="ECO:0000256" key="1">
    <source>
        <dbReference type="ARBA" id="ARBA00007644"/>
    </source>
</evidence>
<feature type="binding site" evidence="3">
    <location>
        <position position="61"/>
    </location>
    <ligand>
        <name>Ca(2+)</name>
        <dbReference type="ChEBI" id="CHEBI:29108"/>
    </ligand>
</feature>
<dbReference type="EMBL" id="CP120678">
    <property type="protein sequence ID" value="WIW71266.1"/>
    <property type="molecule type" value="Genomic_DNA"/>
</dbReference>
<reference evidence="4" key="1">
    <citation type="submission" date="2023-03" db="EMBL/GenBank/DDBJ databases">
        <title>Selenobaculum gbiensis gen. nov. sp. nov., a new bacterium isolated from the gut microbiota of IBD patient.</title>
        <authorList>
            <person name="Yeo S."/>
            <person name="Park H."/>
            <person name="Huh C.S."/>
        </authorList>
    </citation>
    <scope>NUCLEOTIDE SEQUENCE</scope>
    <source>
        <strain evidence="4">ICN-92133</strain>
    </source>
</reference>
<keyword evidence="2" id="KW-0464">Manganese</keyword>
<dbReference type="GO" id="GO:0046872">
    <property type="term" value="F:metal ion binding"/>
    <property type="evidence" value="ECO:0007669"/>
    <property type="project" value="UniProtKB-KW"/>
</dbReference>
<dbReference type="InterPro" id="IPR007760">
    <property type="entry name" value="Mn_catalase"/>
</dbReference>
<gene>
    <name evidence="4" type="ORF">P3F81_02835</name>
</gene>
<keyword evidence="3" id="KW-0106">Calcium</keyword>
<dbReference type="Gene3D" id="1.20.1260.10">
    <property type="match status" value="1"/>
</dbReference>
<evidence type="ECO:0000256" key="2">
    <source>
        <dbReference type="PIRSR" id="PIRSR607760-1"/>
    </source>
</evidence>
<dbReference type="InterPro" id="IPR012347">
    <property type="entry name" value="Ferritin-like"/>
</dbReference>
<keyword evidence="5" id="KW-1185">Reference proteome</keyword>
<evidence type="ECO:0000313" key="4">
    <source>
        <dbReference type="EMBL" id="WIW71266.1"/>
    </source>
</evidence>